<evidence type="ECO:0000256" key="1">
    <source>
        <dbReference type="SAM" id="Coils"/>
    </source>
</evidence>
<dbReference type="OrthoDB" id="3068835at2759"/>
<reference evidence="3" key="2">
    <citation type="journal article" date="2023" name="IMA Fungus">
        <title>Comparative genomic study of the Penicillium genus elucidates a diverse pangenome and 15 lateral gene transfer events.</title>
        <authorList>
            <person name="Petersen C."/>
            <person name="Sorensen T."/>
            <person name="Nielsen M.R."/>
            <person name="Sondergaard T.E."/>
            <person name="Sorensen J.L."/>
            <person name="Fitzpatrick D.A."/>
            <person name="Frisvad J.C."/>
            <person name="Nielsen K.L."/>
        </authorList>
    </citation>
    <scope>NUCLEOTIDE SEQUENCE</scope>
    <source>
        <strain evidence="3">IBT 26290</strain>
    </source>
</reference>
<feature type="region of interest" description="Disordered" evidence="2">
    <location>
        <begin position="336"/>
        <end position="357"/>
    </location>
</feature>
<dbReference type="EMBL" id="JAPQKN010000004">
    <property type="protein sequence ID" value="KAJ5160495.1"/>
    <property type="molecule type" value="Genomic_DNA"/>
</dbReference>
<evidence type="ECO:0000256" key="2">
    <source>
        <dbReference type="SAM" id="MobiDB-lite"/>
    </source>
</evidence>
<dbReference type="PANTHER" id="PTHR38887:SF1">
    <property type="entry name" value="RAS MODIFICATION PROTEIN ERF4"/>
    <property type="match status" value="1"/>
</dbReference>
<dbReference type="Proteomes" id="UP001149163">
    <property type="component" value="Unassembled WGS sequence"/>
</dbReference>
<feature type="coiled-coil region" evidence="1">
    <location>
        <begin position="200"/>
        <end position="290"/>
    </location>
</feature>
<evidence type="ECO:0000313" key="4">
    <source>
        <dbReference type="Proteomes" id="UP001149163"/>
    </source>
</evidence>
<comment type="caution">
    <text evidence="3">The sequence shown here is derived from an EMBL/GenBank/DDBJ whole genome shotgun (WGS) entry which is preliminary data.</text>
</comment>
<dbReference type="GeneID" id="81428800"/>
<dbReference type="InterPro" id="IPR053221">
    <property type="entry name" value="Burnettramic_acid_biosynth"/>
</dbReference>
<proteinExistence type="predicted"/>
<keyword evidence="1" id="KW-0175">Coiled coil</keyword>
<keyword evidence="4" id="KW-1185">Reference proteome</keyword>
<protein>
    <submittedName>
        <fullName evidence="3">Uncharacterized protein</fullName>
    </submittedName>
</protein>
<organism evidence="3 4">
    <name type="scientific">Penicillium canariense</name>
    <dbReference type="NCBI Taxonomy" id="189055"/>
    <lineage>
        <taxon>Eukaryota</taxon>
        <taxon>Fungi</taxon>
        <taxon>Dikarya</taxon>
        <taxon>Ascomycota</taxon>
        <taxon>Pezizomycotina</taxon>
        <taxon>Eurotiomycetes</taxon>
        <taxon>Eurotiomycetidae</taxon>
        <taxon>Eurotiales</taxon>
        <taxon>Aspergillaceae</taxon>
        <taxon>Penicillium</taxon>
    </lineage>
</organism>
<gene>
    <name evidence="3" type="ORF">N7482_007499</name>
</gene>
<feature type="region of interest" description="Disordered" evidence="2">
    <location>
        <begin position="290"/>
        <end position="311"/>
    </location>
</feature>
<accession>A0A9W9I1T6</accession>
<dbReference type="PANTHER" id="PTHR38887">
    <property type="entry name" value="CHROMOSOME 21, WHOLE GENOME SHOTGUN SEQUENCE"/>
    <property type="match status" value="1"/>
</dbReference>
<evidence type="ECO:0000313" key="3">
    <source>
        <dbReference type="EMBL" id="KAJ5160495.1"/>
    </source>
</evidence>
<name>A0A9W9I1T6_9EURO</name>
<dbReference type="RefSeq" id="XP_056542053.1">
    <property type="nucleotide sequence ID" value="XM_056689624.1"/>
</dbReference>
<reference evidence="3" key="1">
    <citation type="submission" date="2022-11" db="EMBL/GenBank/DDBJ databases">
        <authorList>
            <person name="Petersen C."/>
        </authorList>
    </citation>
    <scope>NUCLEOTIDE SEQUENCE</scope>
    <source>
        <strain evidence="3">IBT 26290</strain>
    </source>
</reference>
<feature type="compositionally biased region" description="Acidic residues" evidence="2">
    <location>
        <begin position="336"/>
        <end position="349"/>
    </location>
</feature>
<dbReference type="AlphaFoldDB" id="A0A9W9I1T6"/>
<feature type="compositionally biased region" description="Basic and acidic residues" evidence="2">
    <location>
        <begin position="290"/>
        <end position="302"/>
    </location>
</feature>
<sequence length="357" mass="40203">MLINAHNALEITTVFDGAHLSPFIRARVPELEQQYGLSSRVMLAFVDGLNEAFMANPTFQVTNHIGDILGFVPLQTTQIVGASINLAAGLGAAGVSIVRTKQYMKKANERIFKPKGLHAQICKTGKMLGQVGMANDTVIFAKTQYQAPVSSARANEPSGNAITRRMEPLGDRVMALSFDNISAPVSPDNWMKKVGVYAVQRAEKKQLEKLEKHQAEAEKKSVKAEREIAKAELKRSGADDEMEEITEDMNDVESQMQCLDPNHPRYGRRLRELRREYRELDRKLKEVDLHSKSRKADKVDKMTRKRGEKTKEREIKEVKKVKKMYWILITTQEESPVGEDDWASDDSSDSAEKSVKV</sequence>